<dbReference type="Proteomes" id="UP000192359">
    <property type="component" value="Unassembled WGS sequence"/>
</dbReference>
<name>A0A1Y1RML2_9MICC</name>
<feature type="domain" description="HTH cro/C1-type" evidence="2">
    <location>
        <begin position="9"/>
        <end position="61"/>
    </location>
</feature>
<evidence type="ECO:0000313" key="4">
    <source>
        <dbReference type="Proteomes" id="UP000192359"/>
    </source>
</evidence>
<reference evidence="3 4" key="1">
    <citation type="submission" date="2016-05" db="EMBL/GenBank/DDBJ databases">
        <title>Draft genome sequence of a porcine commensal Rothia nasimurium.</title>
        <authorList>
            <person name="Gaiser R.A."/>
            <person name="Van Baarlen P."/>
            <person name="Wells J.M."/>
        </authorList>
    </citation>
    <scope>NUCLEOTIDE SEQUENCE [LARGE SCALE GENOMIC DNA]</scope>
    <source>
        <strain evidence="3 4">PT-32</strain>
    </source>
</reference>
<gene>
    <name evidence="3" type="ORF">A7979_05855</name>
</gene>
<dbReference type="Gene3D" id="1.10.10.2910">
    <property type="match status" value="1"/>
</dbReference>
<dbReference type="CDD" id="cd00093">
    <property type="entry name" value="HTH_XRE"/>
    <property type="match status" value="1"/>
</dbReference>
<dbReference type="SMART" id="SM00530">
    <property type="entry name" value="HTH_XRE"/>
    <property type="match status" value="1"/>
</dbReference>
<dbReference type="InterPro" id="IPR010982">
    <property type="entry name" value="Lambda_DNA-bd_dom_sf"/>
</dbReference>
<dbReference type="PANTHER" id="PTHR43236">
    <property type="entry name" value="ANTITOXIN HIGA1"/>
    <property type="match status" value="1"/>
</dbReference>
<dbReference type="PROSITE" id="PS50943">
    <property type="entry name" value="HTH_CROC1"/>
    <property type="match status" value="1"/>
</dbReference>
<evidence type="ECO:0000259" key="2">
    <source>
        <dbReference type="PROSITE" id="PS50943"/>
    </source>
</evidence>
<organism evidence="3 4">
    <name type="scientific">Rothia nasimurium</name>
    <dbReference type="NCBI Taxonomy" id="85336"/>
    <lineage>
        <taxon>Bacteria</taxon>
        <taxon>Bacillati</taxon>
        <taxon>Actinomycetota</taxon>
        <taxon>Actinomycetes</taxon>
        <taxon>Micrococcales</taxon>
        <taxon>Micrococcaceae</taxon>
        <taxon>Rothia</taxon>
    </lineage>
</organism>
<proteinExistence type="inferred from homology"/>
<dbReference type="InterPro" id="IPR010359">
    <property type="entry name" value="IrrE_HExxH"/>
</dbReference>
<dbReference type="AlphaFoldDB" id="A0A1Y1RML2"/>
<keyword evidence="4" id="KW-1185">Reference proteome</keyword>
<dbReference type="SUPFAM" id="SSF47413">
    <property type="entry name" value="lambda repressor-like DNA-binding domains"/>
    <property type="match status" value="1"/>
</dbReference>
<dbReference type="PANTHER" id="PTHR43236:SF1">
    <property type="entry name" value="BLL7220 PROTEIN"/>
    <property type="match status" value="1"/>
</dbReference>
<accession>A0A1Y1RML2</accession>
<dbReference type="EMBL" id="LXWF01000042">
    <property type="protein sequence ID" value="ORC15720.1"/>
    <property type="molecule type" value="Genomic_DNA"/>
</dbReference>
<sequence>MHSSYPERVALARKRRGHTRVSLAQVLGVTDRTTQKYEKEGAPDSAVSQLAQVLGYPVEYFSRQPQVAVEVDGVNFRAGRAATRSARDSAVAAGVTGIELMQWVEDKFTLPSIVVPSFEGIAPRVAAQLLREEWGLGTKPLPNLVQLCESRGISVMVLPEAAMQVDGFSLWYEGKPFIFIARQKTPERARFDIAHELGHLVLHRFAPVDDSSAVQEREADEFASAMLMPESLLAEYLPQNASVDDLVEAKYIFQVSAFALATSLHKSGRMTDWIYRKMCIELTRRGYRDGEPEGMGAFELSRLFPQVFTADKGGAVTAERIAADLAVPVDDVLTLMFSTRLRLVQGEGMAVKHGKSGRPALRVVR</sequence>
<dbReference type="InterPro" id="IPR001387">
    <property type="entry name" value="Cro/C1-type_HTH"/>
</dbReference>
<protein>
    <recommendedName>
        <fullName evidence="2">HTH cro/C1-type domain-containing protein</fullName>
    </recommendedName>
</protein>
<dbReference type="Gene3D" id="1.10.260.40">
    <property type="entry name" value="lambda repressor-like DNA-binding domains"/>
    <property type="match status" value="1"/>
</dbReference>
<evidence type="ECO:0000313" key="3">
    <source>
        <dbReference type="EMBL" id="ORC15720.1"/>
    </source>
</evidence>
<comment type="caution">
    <text evidence="3">The sequence shown here is derived from an EMBL/GenBank/DDBJ whole genome shotgun (WGS) entry which is preliminary data.</text>
</comment>
<dbReference type="InterPro" id="IPR052345">
    <property type="entry name" value="Rad_response_metalloprotease"/>
</dbReference>
<evidence type="ECO:0000256" key="1">
    <source>
        <dbReference type="ARBA" id="ARBA00007227"/>
    </source>
</evidence>
<dbReference type="Pfam" id="PF06114">
    <property type="entry name" value="Peptidase_M78"/>
    <property type="match status" value="1"/>
</dbReference>
<dbReference type="GO" id="GO:0003677">
    <property type="term" value="F:DNA binding"/>
    <property type="evidence" value="ECO:0007669"/>
    <property type="project" value="InterPro"/>
</dbReference>
<comment type="similarity">
    <text evidence="1">Belongs to the short-chain fatty acyl-CoA assimilation regulator (ScfR) family.</text>
</comment>